<gene>
    <name evidence="1" type="ORF">H9704_05585</name>
</gene>
<accession>A0A9D2N028</accession>
<dbReference type="Pfam" id="PF19799">
    <property type="entry name" value="DUF6282"/>
    <property type="match status" value="1"/>
</dbReference>
<dbReference type="Proteomes" id="UP000823910">
    <property type="component" value="Unassembled WGS sequence"/>
</dbReference>
<proteinExistence type="predicted"/>
<dbReference type="EMBL" id="DWWT01000024">
    <property type="protein sequence ID" value="HJC05611.1"/>
    <property type="molecule type" value="Genomic_DNA"/>
</dbReference>
<evidence type="ECO:0000313" key="1">
    <source>
        <dbReference type="EMBL" id="HJC05611.1"/>
    </source>
</evidence>
<dbReference type="SUPFAM" id="SSF51556">
    <property type="entry name" value="Metallo-dependent hydrolases"/>
    <property type="match status" value="1"/>
</dbReference>
<dbReference type="InterPro" id="IPR046249">
    <property type="entry name" value="DUF6282"/>
</dbReference>
<name>A0A9D2N028_9FIRM</name>
<reference evidence="1" key="2">
    <citation type="submission" date="2021-04" db="EMBL/GenBank/DDBJ databases">
        <authorList>
            <person name="Gilroy R."/>
        </authorList>
    </citation>
    <scope>NUCLEOTIDE SEQUENCE</scope>
    <source>
        <strain evidence="1">CHK180-15479</strain>
    </source>
</reference>
<evidence type="ECO:0000313" key="2">
    <source>
        <dbReference type="Proteomes" id="UP000823910"/>
    </source>
</evidence>
<sequence>MSSQYEDWNSKRFGRVITEDELSKRSDPMWPYKYFNPGTPVSKEKVNELVKGGIDVHLHGAPSSGWLPGRPTLVETAIRASEMEMQALVFKDLNGKVNNCAIIIQDMLDRMAQERAKQGIAFHPVTLFGGIVLNYPVGGINPAAVKSALEYGRCKMVWLPSSDAAHQYRLGGRSGGISVSDGKGNLTKEMREVIDLLAAYNDNTEGERVCLSCSHVSNAEKFDILHYVRKHDLDVDVCIDHCTQELTLVTPEEAKEMIDLGAYLEFASASCVPWPGMQDWVIAFQYSFDLIKELIREKGPDHLLIISDAGQPGNEHEGSIKNFVKTLLSQGISEENINKMFKENPRRILGKI</sequence>
<protein>
    <submittedName>
        <fullName evidence="1">Uncharacterized protein</fullName>
    </submittedName>
</protein>
<reference evidence="1" key="1">
    <citation type="journal article" date="2021" name="PeerJ">
        <title>Extensive microbial diversity within the chicken gut microbiome revealed by metagenomics and culture.</title>
        <authorList>
            <person name="Gilroy R."/>
            <person name="Ravi A."/>
            <person name="Getino M."/>
            <person name="Pursley I."/>
            <person name="Horton D.L."/>
            <person name="Alikhan N.F."/>
            <person name="Baker D."/>
            <person name="Gharbi K."/>
            <person name="Hall N."/>
            <person name="Watson M."/>
            <person name="Adriaenssens E.M."/>
            <person name="Foster-Nyarko E."/>
            <person name="Jarju S."/>
            <person name="Secka A."/>
            <person name="Antonio M."/>
            <person name="Oren A."/>
            <person name="Chaudhuri R.R."/>
            <person name="La Ragione R."/>
            <person name="Hildebrand F."/>
            <person name="Pallen M.J."/>
        </authorList>
    </citation>
    <scope>NUCLEOTIDE SEQUENCE</scope>
    <source>
        <strain evidence="1">CHK180-15479</strain>
    </source>
</reference>
<dbReference type="Gene3D" id="3.20.20.140">
    <property type="entry name" value="Metal-dependent hydrolases"/>
    <property type="match status" value="1"/>
</dbReference>
<organism evidence="1 2">
    <name type="scientific">Candidatus Enterocloster excrementipullorum</name>
    <dbReference type="NCBI Taxonomy" id="2838559"/>
    <lineage>
        <taxon>Bacteria</taxon>
        <taxon>Bacillati</taxon>
        <taxon>Bacillota</taxon>
        <taxon>Clostridia</taxon>
        <taxon>Lachnospirales</taxon>
        <taxon>Lachnospiraceae</taxon>
        <taxon>Enterocloster</taxon>
    </lineage>
</organism>
<comment type="caution">
    <text evidence="1">The sequence shown here is derived from an EMBL/GenBank/DDBJ whole genome shotgun (WGS) entry which is preliminary data.</text>
</comment>
<dbReference type="AlphaFoldDB" id="A0A9D2N028"/>
<dbReference type="InterPro" id="IPR032466">
    <property type="entry name" value="Metal_Hydrolase"/>
</dbReference>